<gene>
    <name evidence="1" type="ORF">AFUS01_LOCUS46682</name>
</gene>
<reference evidence="1" key="1">
    <citation type="submission" date="2021-06" db="EMBL/GenBank/DDBJ databases">
        <authorList>
            <person name="Hodson N. C."/>
            <person name="Mongue J. A."/>
            <person name="Jaron S. K."/>
        </authorList>
    </citation>
    <scope>NUCLEOTIDE SEQUENCE</scope>
</reference>
<evidence type="ECO:0000313" key="2">
    <source>
        <dbReference type="Proteomes" id="UP000708208"/>
    </source>
</evidence>
<organism evidence="1 2">
    <name type="scientific">Allacma fusca</name>
    <dbReference type="NCBI Taxonomy" id="39272"/>
    <lineage>
        <taxon>Eukaryota</taxon>
        <taxon>Metazoa</taxon>
        <taxon>Ecdysozoa</taxon>
        <taxon>Arthropoda</taxon>
        <taxon>Hexapoda</taxon>
        <taxon>Collembola</taxon>
        <taxon>Symphypleona</taxon>
        <taxon>Sminthuridae</taxon>
        <taxon>Allacma</taxon>
    </lineage>
</organism>
<dbReference type="EMBL" id="CAJVCH010571471">
    <property type="protein sequence ID" value="CAG7837590.1"/>
    <property type="molecule type" value="Genomic_DNA"/>
</dbReference>
<dbReference type="AlphaFoldDB" id="A0A8J2MEW8"/>
<keyword evidence="2" id="KW-1185">Reference proteome</keyword>
<name>A0A8J2MEW8_9HEXA</name>
<dbReference type="Proteomes" id="UP000708208">
    <property type="component" value="Unassembled WGS sequence"/>
</dbReference>
<sequence>SGPSPSDVIITGFYSIFYKCLREEAAQLFRGGGN</sequence>
<feature type="non-terminal residue" evidence="1">
    <location>
        <position position="34"/>
    </location>
</feature>
<proteinExistence type="predicted"/>
<accession>A0A8J2MEW8</accession>
<protein>
    <submittedName>
        <fullName evidence="1">Uncharacterized protein</fullName>
    </submittedName>
</protein>
<evidence type="ECO:0000313" key="1">
    <source>
        <dbReference type="EMBL" id="CAG7837590.1"/>
    </source>
</evidence>
<comment type="caution">
    <text evidence="1">The sequence shown here is derived from an EMBL/GenBank/DDBJ whole genome shotgun (WGS) entry which is preliminary data.</text>
</comment>